<keyword evidence="1" id="KW-0732">Signal</keyword>
<dbReference type="CDD" id="cd23418">
    <property type="entry name" value="beta-trefoil_Ricin_XLN-like"/>
    <property type="match status" value="1"/>
</dbReference>
<dbReference type="Proteomes" id="UP000295136">
    <property type="component" value="Unassembled WGS sequence"/>
</dbReference>
<evidence type="ECO:0000313" key="4">
    <source>
        <dbReference type="Proteomes" id="UP000295136"/>
    </source>
</evidence>
<dbReference type="InterPro" id="IPR035992">
    <property type="entry name" value="Ricin_B-like_lectins"/>
</dbReference>
<name>A0A4R5FRD1_9ACTN</name>
<dbReference type="SMART" id="SM00458">
    <property type="entry name" value="RICIN"/>
    <property type="match status" value="1"/>
</dbReference>
<comment type="caution">
    <text evidence="3">The sequence shown here is derived from an EMBL/GenBank/DDBJ whole genome shotgun (WGS) entry which is preliminary data.</text>
</comment>
<dbReference type="InterPro" id="IPR000772">
    <property type="entry name" value="Ricin_B_lectin"/>
</dbReference>
<dbReference type="Pfam" id="PF06283">
    <property type="entry name" value="ThuA"/>
    <property type="match status" value="1"/>
</dbReference>
<evidence type="ECO:0000313" key="3">
    <source>
        <dbReference type="EMBL" id="TDE55695.1"/>
    </source>
</evidence>
<dbReference type="InterPro" id="IPR029062">
    <property type="entry name" value="Class_I_gatase-like"/>
</dbReference>
<dbReference type="InterPro" id="IPR010496">
    <property type="entry name" value="AL/BT2_dom"/>
</dbReference>
<dbReference type="SUPFAM" id="SSF52317">
    <property type="entry name" value="Class I glutamine amidotransferase-like"/>
    <property type="match status" value="1"/>
</dbReference>
<dbReference type="AlphaFoldDB" id="A0A4R5FRD1"/>
<dbReference type="Gene3D" id="2.60.120.560">
    <property type="entry name" value="Exo-inulinase, domain 1"/>
    <property type="match status" value="1"/>
</dbReference>
<evidence type="ECO:0000259" key="2">
    <source>
        <dbReference type="SMART" id="SM00458"/>
    </source>
</evidence>
<reference evidence="3 4" key="1">
    <citation type="submission" date="2019-03" db="EMBL/GenBank/DDBJ databases">
        <title>Draft genome sequences of novel Actinobacteria.</title>
        <authorList>
            <person name="Sahin N."/>
            <person name="Ay H."/>
            <person name="Saygin H."/>
        </authorList>
    </citation>
    <scope>NUCLEOTIDE SEQUENCE [LARGE SCALE GENOMIC DNA]</scope>
    <source>
        <strain evidence="3 4">6K102</strain>
    </source>
</reference>
<dbReference type="Gene3D" id="3.40.50.880">
    <property type="match status" value="1"/>
</dbReference>
<dbReference type="PANTHER" id="PTHR40469">
    <property type="entry name" value="SECRETED GLYCOSYL HYDROLASE"/>
    <property type="match status" value="1"/>
</dbReference>
<dbReference type="SUPFAM" id="SSF50370">
    <property type="entry name" value="Ricin B-like lectins"/>
    <property type="match status" value="1"/>
</dbReference>
<gene>
    <name evidence="3" type="ORF">E1295_13515</name>
</gene>
<dbReference type="EMBL" id="SMLD01000028">
    <property type="protein sequence ID" value="TDE55695.1"/>
    <property type="molecule type" value="Genomic_DNA"/>
</dbReference>
<dbReference type="GO" id="GO:0016787">
    <property type="term" value="F:hydrolase activity"/>
    <property type="evidence" value="ECO:0007669"/>
    <property type="project" value="InterPro"/>
</dbReference>
<evidence type="ECO:0000256" key="1">
    <source>
        <dbReference type="SAM" id="SignalP"/>
    </source>
</evidence>
<feature type="chain" id="PRO_5038930693" evidence="1">
    <location>
        <begin position="31"/>
        <end position="573"/>
    </location>
</feature>
<proteinExistence type="predicted"/>
<organism evidence="3 4">
    <name type="scientific">Nonomuraea mesophila</name>
    <dbReference type="NCBI Taxonomy" id="2530382"/>
    <lineage>
        <taxon>Bacteria</taxon>
        <taxon>Bacillati</taxon>
        <taxon>Actinomycetota</taxon>
        <taxon>Actinomycetes</taxon>
        <taxon>Streptosporangiales</taxon>
        <taxon>Streptosporangiaceae</taxon>
        <taxon>Nonomuraea</taxon>
    </lineage>
</organism>
<dbReference type="InterPro" id="IPR029010">
    <property type="entry name" value="ThuA-like"/>
</dbReference>
<dbReference type="Gene3D" id="2.80.10.50">
    <property type="match status" value="1"/>
</dbReference>
<feature type="signal peptide" evidence="1">
    <location>
        <begin position="1"/>
        <end position="30"/>
    </location>
</feature>
<dbReference type="Pfam" id="PF00652">
    <property type="entry name" value="Ricin_B_lectin"/>
    <property type="match status" value="1"/>
</dbReference>
<dbReference type="RefSeq" id="WP_132630613.1">
    <property type="nucleotide sequence ID" value="NZ_SMLD01000028.1"/>
</dbReference>
<dbReference type="Pfam" id="PF06439">
    <property type="entry name" value="3keto-disac_hyd"/>
    <property type="match status" value="1"/>
</dbReference>
<feature type="domain" description="Ricin B lectin" evidence="2">
    <location>
        <begin position="447"/>
        <end position="573"/>
    </location>
</feature>
<sequence length="573" mass="60484">MLRHPTTPLLKRLSAAAVAITAAAAMAVHAVPAEAAAFKVLVFSKTAGFRHDAIPAGIQAIRDLGGAGDFDVDATEDSAAFTTGNLAQYQAVVFLNTTGDVLNGSQQAAFESYVDGGGGYVGVHAAADTEYDWPYYGQLMGAWFSNHPAIQQATVRNEDRAHAATAHLGTSWTRTDEWYNYRSNPRPDVRVLQSLDEGSYSGGSMGDHPITWCHPQAAGRAFYTGLGHTQESYADPDFRALLLGGIRYAAKAVNADCRPETGYTTLYGGSTAGWSQAGPGSFANSDATLTSQGGMGMLWYDAKEFGSYSLKLDWKLTGDANSGVIVGFPATGDPQAALDTGYEVQIDATDTPDKTTGAIYGVKSADLAARDAALNPPGRWNTYELLVEGERLQVFLNGSKINDFTNTDPARSLQQGHIGIQNHGPGDVVSFRDIRVKELTGGPGGSTGALRGMASNRCLDVSGASQSNGASVHIWDCNGRPNQQWTTTSAGELRVYGGKCLDVNGAGTADGTAVIIWDCNGQNNQKWTLNADGSITAVGANKCLDVSGHGTANGTRVQIWTCTGATNQKWTRG</sequence>
<accession>A0A4R5FRD1</accession>
<dbReference type="PROSITE" id="PS50231">
    <property type="entry name" value="RICIN_B_LECTIN"/>
    <property type="match status" value="1"/>
</dbReference>
<protein>
    <submittedName>
        <fullName evidence="3">DUF1080 domain-containing protein</fullName>
    </submittedName>
</protein>
<keyword evidence="4" id="KW-1185">Reference proteome</keyword>
<dbReference type="PANTHER" id="PTHR40469:SF2">
    <property type="entry name" value="GALACTOSE-BINDING DOMAIN-LIKE SUPERFAMILY PROTEIN"/>
    <property type="match status" value="1"/>
</dbReference>